<protein>
    <submittedName>
        <fullName evidence="2">Uncharacterized protein</fullName>
    </submittedName>
</protein>
<gene>
    <name evidence="2" type="ORF">SAMN05444394_2395</name>
</gene>
<feature type="transmembrane region" description="Helical" evidence="1">
    <location>
        <begin position="57"/>
        <end position="79"/>
    </location>
</feature>
<dbReference type="AlphaFoldDB" id="A0A1N6FEU3"/>
<dbReference type="STRING" id="226505.SAMN05444394_2395"/>
<feature type="transmembrane region" description="Helical" evidence="1">
    <location>
        <begin position="85"/>
        <end position="107"/>
    </location>
</feature>
<evidence type="ECO:0000313" key="2">
    <source>
        <dbReference type="EMBL" id="SIN93787.1"/>
    </source>
</evidence>
<sequence>MKKYNSEKGNSYIFFEKNTPLTRANVILDWTFFCLIIISGVLVFFGILIFRNTIIPLGPLFIGTSFVSILFSLGLWIFLRNNLSTISILFSGFVIGGGLFYFSFLYINKIFPLSTSKSFTYKVQEKGSLAKGSRGNCNNPYVVIYINGIEKQLIFTCDLKNKSENSQKVVLEIYDGFFGYPFISKKELI</sequence>
<name>A0A1N6FEU3_9BACT</name>
<reference evidence="3" key="1">
    <citation type="submission" date="2016-11" db="EMBL/GenBank/DDBJ databases">
        <authorList>
            <person name="Varghese N."/>
            <person name="Submissions S."/>
        </authorList>
    </citation>
    <scope>NUCLEOTIDE SEQUENCE [LARGE SCALE GENOMIC DNA]</scope>
    <source>
        <strain evidence="3">DSM 15292</strain>
    </source>
</reference>
<keyword evidence="1" id="KW-0812">Transmembrane</keyword>
<keyword evidence="3" id="KW-1185">Reference proteome</keyword>
<accession>A0A1N6FEU3</accession>
<evidence type="ECO:0000313" key="3">
    <source>
        <dbReference type="Proteomes" id="UP000185221"/>
    </source>
</evidence>
<dbReference type="Proteomes" id="UP000185221">
    <property type="component" value="Unassembled WGS sequence"/>
</dbReference>
<keyword evidence="1" id="KW-0472">Membrane</keyword>
<dbReference type="EMBL" id="FSRC01000002">
    <property type="protein sequence ID" value="SIN93787.1"/>
    <property type="molecule type" value="Genomic_DNA"/>
</dbReference>
<evidence type="ECO:0000256" key="1">
    <source>
        <dbReference type="SAM" id="Phobius"/>
    </source>
</evidence>
<proteinExistence type="predicted"/>
<keyword evidence="1" id="KW-1133">Transmembrane helix</keyword>
<feature type="transmembrane region" description="Helical" evidence="1">
    <location>
        <begin position="30"/>
        <end position="50"/>
    </location>
</feature>
<organism evidence="2 3">
    <name type="scientific">Algoriphagus halophilus</name>
    <dbReference type="NCBI Taxonomy" id="226505"/>
    <lineage>
        <taxon>Bacteria</taxon>
        <taxon>Pseudomonadati</taxon>
        <taxon>Bacteroidota</taxon>
        <taxon>Cytophagia</taxon>
        <taxon>Cytophagales</taxon>
        <taxon>Cyclobacteriaceae</taxon>
        <taxon>Algoriphagus</taxon>
    </lineage>
</organism>